<dbReference type="AlphaFoldDB" id="A0A368FQ33"/>
<accession>A0A368FQ33</accession>
<comment type="caution">
    <text evidence="1">The sequence shown here is derived from an EMBL/GenBank/DDBJ whole genome shotgun (WGS) entry which is preliminary data.</text>
</comment>
<evidence type="ECO:0000313" key="1">
    <source>
        <dbReference type="EMBL" id="RCN33119.1"/>
    </source>
</evidence>
<name>A0A368FQ33_ANCCA</name>
<reference evidence="1 2" key="1">
    <citation type="submission" date="2014-10" db="EMBL/GenBank/DDBJ databases">
        <title>Draft genome of the hookworm Ancylostoma caninum.</title>
        <authorList>
            <person name="Mitreva M."/>
        </authorList>
    </citation>
    <scope>NUCLEOTIDE SEQUENCE [LARGE SCALE GENOMIC DNA]</scope>
    <source>
        <strain evidence="1 2">Baltimore</strain>
    </source>
</reference>
<dbReference type="Proteomes" id="UP000252519">
    <property type="component" value="Unassembled WGS sequence"/>
</dbReference>
<protein>
    <submittedName>
        <fullName evidence="1">Uncharacterized protein</fullName>
    </submittedName>
</protein>
<dbReference type="STRING" id="29170.A0A368FQ33"/>
<sequence length="184" mass="21118">MNVLAFLRSYEEHKKLPQWVKSIEFVLEHIFGPPSDPYSFGGATKNLTETVNKYITCFLTDRFVMVANESAMEDAALCLTDYQQYLSGIVIVNMTDNATEFEPLTTYKIRHLPTLTDNTQGYVDSAKRLFDRNMPFNDLKYLTYGFSFLQEAIDRAIIAIRANSSHSVGMYSQQEPYPCINYDT</sequence>
<evidence type="ECO:0000313" key="2">
    <source>
        <dbReference type="Proteomes" id="UP000252519"/>
    </source>
</evidence>
<organism evidence="1 2">
    <name type="scientific">Ancylostoma caninum</name>
    <name type="common">Dog hookworm</name>
    <dbReference type="NCBI Taxonomy" id="29170"/>
    <lineage>
        <taxon>Eukaryota</taxon>
        <taxon>Metazoa</taxon>
        <taxon>Ecdysozoa</taxon>
        <taxon>Nematoda</taxon>
        <taxon>Chromadorea</taxon>
        <taxon>Rhabditida</taxon>
        <taxon>Rhabditina</taxon>
        <taxon>Rhabditomorpha</taxon>
        <taxon>Strongyloidea</taxon>
        <taxon>Ancylostomatidae</taxon>
        <taxon>Ancylostomatinae</taxon>
        <taxon>Ancylostoma</taxon>
    </lineage>
</organism>
<dbReference type="EMBL" id="JOJR01000970">
    <property type="protein sequence ID" value="RCN33119.1"/>
    <property type="molecule type" value="Genomic_DNA"/>
</dbReference>
<proteinExistence type="predicted"/>
<keyword evidence="2" id="KW-1185">Reference proteome</keyword>
<dbReference type="OrthoDB" id="10255969at2759"/>
<gene>
    <name evidence="1" type="ORF">ANCCAN_21062</name>
</gene>